<dbReference type="EMBL" id="MF167426">
    <property type="protein sequence ID" value="ASQ40145.1"/>
    <property type="molecule type" value="Genomic_DNA"/>
</dbReference>
<dbReference type="PRINTS" id="PR00099">
    <property type="entry name" value="CPSGATASE"/>
</dbReference>
<dbReference type="InterPro" id="IPR017926">
    <property type="entry name" value="GATASE"/>
</dbReference>
<dbReference type="GO" id="GO:0000162">
    <property type="term" value="P:L-tryptophan biosynthetic process"/>
    <property type="evidence" value="ECO:0007669"/>
    <property type="project" value="UniProtKB-KW"/>
</dbReference>
<dbReference type="PANTHER" id="PTHR43418">
    <property type="entry name" value="MULTIFUNCTIONAL TRYPTOPHAN BIOSYNTHESIS PROTEIN-RELATED"/>
    <property type="match status" value="1"/>
</dbReference>
<keyword evidence="9" id="KW-0934">Plastid</keyword>
<geneLocation type="plastid" evidence="9"/>
<keyword evidence="5" id="KW-0057">Aromatic amino acid biosynthesis</keyword>
<evidence type="ECO:0000256" key="7">
    <source>
        <dbReference type="ARBA" id="ARBA00082672"/>
    </source>
</evidence>
<dbReference type="NCBIfam" id="TIGR00566">
    <property type="entry name" value="trpG_papA"/>
    <property type="match status" value="1"/>
</dbReference>
<dbReference type="PRINTS" id="PR00097">
    <property type="entry name" value="ANTSNTHASEII"/>
</dbReference>
<evidence type="ECO:0000256" key="3">
    <source>
        <dbReference type="ARBA" id="ARBA00012266"/>
    </source>
</evidence>
<dbReference type="GO" id="GO:0004049">
    <property type="term" value="F:anthranilate synthase activity"/>
    <property type="evidence" value="ECO:0007669"/>
    <property type="project" value="UniProtKB-EC"/>
</dbReference>
<sequence length="190" mass="21180">MILLLDNYDSFTYNLVQLFGKFKVKLQVIRNNKVSLLNIENSKPNFIVISPGPGHPDDSGICPKTIFTLAHKIPILGVCLGHQSIGQVFGGTISLTSPVLHAKTSKVFHIKVGIFNNITCPMIVARYHSLVIKPKSLPKCLKIIAWSSDGNIMACQHRYNKQLIGVQFHPESILTQDGEKIIKNFLYTLI</sequence>
<dbReference type="EC" id="4.1.3.27" evidence="3"/>
<feature type="domain" description="Glutamine amidotransferase" evidence="8">
    <location>
        <begin position="3"/>
        <end position="187"/>
    </location>
</feature>
<evidence type="ECO:0000313" key="9">
    <source>
        <dbReference type="EMBL" id="ASQ40145.1"/>
    </source>
</evidence>
<dbReference type="GeneID" id="38572569"/>
<reference evidence="9" key="1">
    <citation type="submission" date="2017-05" db="EMBL/GenBank/DDBJ databases">
        <title>Plastid comparative genomics reveals ancient divergence between Glaucophyte genera.</title>
        <authorList>
            <person name="Figueroa-Martinez F.J."/>
            <person name="Jackson C."/>
            <person name="Reyes-Prieto A."/>
        </authorList>
    </citation>
    <scope>NUCLEOTIDE SEQUENCE</scope>
    <source>
        <strain evidence="9">SAG 46.84</strain>
    </source>
</reference>
<organism evidence="9">
    <name type="scientific">Gloeochaete wittrockiana</name>
    <dbReference type="NCBI Taxonomy" id="38269"/>
    <lineage>
        <taxon>Eukaryota</taxon>
        <taxon>Glaucocystophyceae</taxon>
        <taxon>Gloeochaetales</taxon>
        <taxon>Gloeochaetaceae</taxon>
        <taxon>Gloeochaete</taxon>
    </lineage>
</organism>
<dbReference type="InterPro" id="IPR029062">
    <property type="entry name" value="Class_I_gatase-like"/>
</dbReference>
<dbReference type="InterPro" id="IPR050472">
    <property type="entry name" value="Anth_synth/Amidotransfase"/>
</dbReference>
<dbReference type="PANTHER" id="PTHR43418:SF4">
    <property type="entry name" value="MULTIFUNCTIONAL TRYPTOPHAN BIOSYNTHESIS PROTEIN"/>
    <property type="match status" value="1"/>
</dbReference>
<dbReference type="Pfam" id="PF00117">
    <property type="entry name" value="GATase"/>
    <property type="match status" value="1"/>
</dbReference>
<protein>
    <recommendedName>
        <fullName evidence="4">Anthranilate synthase component 2</fullName>
        <ecNumber evidence="3">4.1.3.27</ecNumber>
    </recommendedName>
    <alternativeName>
        <fullName evidence="7">Anthranilate synthase, glutamine amidotransferase component</fullName>
    </alternativeName>
</protein>
<dbReference type="FunFam" id="3.40.50.880:FF:000003">
    <property type="entry name" value="Anthranilate synthase component II"/>
    <property type="match status" value="1"/>
</dbReference>
<dbReference type="RefSeq" id="YP_009546084.1">
    <property type="nucleotide sequence ID" value="NC_040153.1"/>
</dbReference>
<evidence type="ECO:0000259" key="8">
    <source>
        <dbReference type="Pfam" id="PF00117"/>
    </source>
</evidence>
<dbReference type="GO" id="GO:0005829">
    <property type="term" value="C:cytosol"/>
    <property type="evidence" value="ECO:0007669"/>
    <property type="project" value="TreeGrafter"/>
</dbReference>
<comment type="pathway">
    <text evidence="1">Amino-acid biosynthesis; L-tryptophan biosynthesis; L-tryptophan from chorismate: step 1/5.</text>
</comment>
<evidence type="ECO:0000256" key="5">
    <source>
        <dbReference type="ARBA" id="ARBA00022822"/>
    </source>
</evidence>
<evidence type="ECO:0000256" key="1">
    <source>
        <dbReference type="ARBA" id="ARBA00004873"/>
    </source>
</evidence>
<keyword evidence="5" id="KW-0028">Amino-acid biosynthesis</keyword>
<dbReference type="PROSITE" id="PS51273">
    <property type="entry name" value="GATASE_TYPE_1"/>
    <property type="match status" value="1"/>
</dbReference>
<gene>
    <name evidence="9" type="primary">trpG</name>
</gene>
<dbReference type="CDD" id="cd01743">
    <property type="entry name" value="GATase1_Anthranilate_Synthase"/>
    <property type="match status" value="1"/>
</dbReference>
<keyword evidence="6" id="KW-0315">Glutamine amidotransferase</keyword>
<accession>A0A3G1IVS3</accession>
<name>A0A3G1IVS3_9EUKA</name>
<evidence type="ECO:0000256" key="4">
    <source>
        <dbReference type="ARBA" id="ARBA00020654"/>
    </source>
</evidence>
<evidence type="ECO:0000256" key="2">
    <source>
        <dbReference type="ARBA" id="ARBA00011743"/>
    </source>
</evidence>
<comment type="subunit">
    <text evidence="2">Tetramer of two components I and two components II.</text>
</comment>
<dbReference type="PRINTS" id="PR00096">
    <property type="entry name" value="GATASE"/>
</dbReference>
<evidence type="ECO:0000256" key="6">
    <source>
        <dbReference type="ARBA" id="ARBA00022962"/>
    </source>
</evidence>
<proteinExistence type="predicted"/>
<keyword evidence="5" id="KW-0822">Tryptophan biosynthesis</keyword>
<dbReference type="AlphaFoldDB" id="A0A3G1IVS3"/>
<dbReference type="SUPFAM" id="SSF52317">
    <property type="entry name" value="Class I glutamine amidotransferase-like"/>
    <property type="match status" value="1"/>
</dbReference>
<dbReference type="Gene3D" id="3.40.50.880">
    <property type="match status" value="1"/>
</dbReference>
<dbReference type="InterPro" id="IPR006221">
    <property type="entry name" value="TrpG/PapA_dom"/>
</dbReference>